<dbReference type="PANTHER" id="PTHR36434:SF1">
    <property type="entry name" value="MEMBRANE PROTEASE YUGP-RELATED"/>
    <property type="match status" value="1"/>
</dbReference>
<keyword evidence="1" id="KW-0812">Transmembrane</keyword>
<keyword evidence="1" id="KW-0472">Membrane</keyword>
<dbReference type="RefSeq" id="WP_068711648.1">
    <property type="nucleotide sequence ID" value="NZ_LSZP01000032.1"/>
</dbReference>
<dbReference type="Proteomes" id="UP000071392">
    <property type="component" value="Unassembled WGS sequence"/>
</dbReference>
<evidence type="ECO:0000256" key="1">
    <source>
        <dbReference type="SAM" id="Phobius"/>
    </source>
</evidence>
<dbReference type="STRING" id="1548208.AXK12_04520"/>
<feature type="transmembrane region" description="Helical" evidence="1">
    <location>
        <begin position="205"/>
        <end position="227"/>
    </location>
</feature>
<organism evidence="2 3">
    <name type="scientific">Cephaloticoccus capnophilus</name>
    <dbReference type="NCBI Taxonomy" id="1548208"/>
    <lineage>
        <taxon>Bacteria</taxon>
        <taxon>Pseudomonadati</taxon>
        <taxon>Verrucomicrobiota</taxon>
        <taxon>Opitutia</taxon>
        <taxon>Opitutales</taxon>
        <taxon>Opitutaceae</taxon>
        <taxon>Cephaloticoccus</taxon>
    </lineage>
</organism>
<dbReference type="EMBL" id="LSZP01000032">
    <property type="protein sequence ID" value="KXU36087.1"/>
    <property type="molecule type" value="Genomic_DNA"/>
</dbReference>
<evidence type="ECO:0000313" key="2">
    <source>
        <dbReference type="EMBL" id="KXU36087.1"/>
    </source>
</evidence>
<dbReference type="OrthoDB" id="9784298at2"/>
<feature type="transmembrane region" description="Helical" evidence="1">
    <location>
        <begin position="148"/>
        <end position="167"/>
    </location>
</feature>
<dbReference type="AlphaFoldDB" id="A0A139SNE2"/>
<dbReference type="Pfam" id="PF04298">
    <property type="entry name" value="Zn_peptidase_2"/>
    <property type="match status" value="1"/>
</dbReference>
<feature type="transmembrane region" description="Helical" evidence="1">
    <location>
        <begin position="123"/>
        <end position="141"/>
    </location>
</feature>
<keyword evidence="1" id="KW-1133">Transmembrane helix</keyword>
<gene>
    <name evidence="2" type="ORF">AXK12_04520</name>
</gene>
<dbReference type="InterPro" id="IPR007395">
    <property type="entry name" value="Zn_peptidase_2"/>
</dbReference>
<reference evidence="2 3" key="1">
    <citation type="submission" date="2016-02" db="EMBL/GenBank/DDBJ databases">
        <authorList>
            <person name="Wen L."/>
            <person name="He K."/>
            <person name="Yang H."/>
        </authorList>
    </citation>
    <scope>NUCLEOTIDE SEQUENCE [LARGE SCALE GENOMIC DNA]</scope>
    <source>
        <strain evidence="2 3">CV41</strain>
    </source>
</reference>
<proteinExistence type="predicted"/>
<accession>A0A139SNE2</accession>
<keyword evidence="3" id="KW-1185">Reference proteome</keyword>
<evidence type="ECO:0000313" key="3">
    <source>
        <dbReference type="Proteomes" id="UP000071392"/>
    </source>
</evidence>
<protein>
    <submittedName>
        <fullName evidence="2">Peptidase</fullName>
    </submittedName>
</protein>
<dbReference type="PANTHER" id="PTHR36434">
    <property type="entry name" value="MEMBRANE PROTEASE YUGP-RELATED"/>
    <property type="match status" value="1"/>
</dbReference>
<sequence>MLIWIILIIVPMLFGLYAQTRVRSAYNKNVRIASRGRITGREAAEAVMRSAGVQGVEIIKVPGELTDHYDPIRRRLALSEMNYHGTSLAALGVAAHEAGHAIQHKVGYSMMKVRQTLVPATQIASSISSYVIMAGILLLSFAGSAFGYNLLALGAWALGVIVVFQLVTLPVEFDASRRAKAQLVTLGIVEKDEMKGVHETLDAAALTYVAAFVAALGSLLHILLILAGGRSRD</sequence>
<comment type="caution">
    <text evidence="2">The sequence shown here is derived from an EMBL/GenBank/DDBJ whole genome shotgun (WGS) entry which is preliminary data.</text>
</comment>
<name>A0A139SNE2_9BACT</name>